<dbReference type="Gene3D" id="3.20.20.70">
    <property type="entry name" value="Aldolase class I"/>
    <property type="match status" value="1"/>
</dbReference>
<keyword evidence="4 9" id="KW-0028">Amino-acid biosynthesis</keyword>
<protein>
    <recommendedName>
        <fullName evidence="9">Tryptophan synthase alpha chain</fullName>
        <ecNumber evidence="9">4.2.1.20</ecNumber>
    </recommendedName>
</protein>
<reference evidence="11 12" key="1">
    <citation type="submission" date="2015-11" db="EMBL/GenBank/DDBJ databases">
        <title>Draft genome sequence of Paramesorhizobium deserti A-3-E, a strain highly resistant to diverse beta-lactam antibiotics.</title>
        <authorList>
            <person name="Lv R."/>
            <person name="Yang X."/>
            <person name="Fang N."/>
            <person name="Guo J."/>
            <person name="Luo X."/>
            <person name="Peng F."/>
            <person name="Yang R."/>
            <person name="Cui Y."/>
            <person name="Fang C."/>
            <person name="Song Y."/>
        </authorList>
    </citation>
    <scope>NUCLEOTIDE SEQUENCE [LARGE SCALE GENOMIC DNA]</scope>
    <source>
        <strain evidence="11 12">A-3-E</strain>
    </source>
</reference>
<dbReference type="InterPro" id="IPR002028">
    <property type="entry name" value="Trp_synthase_suA"/>
</dbReference>
<comment type="similarity">
    <text evidence="9 10">Belongs to the TrpA family.</text>
</comment>
<evidence type="ECO:0000256" key="5">
    <source>
        <dbReference type="ARBA" id="ARBA00022822"/>
    </source>
</evidence>
<dbReference type="PANTHER" id="PTHR43406">
    <property type="entry name" value="TRYPTOPHAN SYNTHASE, ALPHA CHAIN"/>
    <property type="match status" value="1"/>
</dbReference>
<dbReference type="PANTHER" id="PTHR43406:SF1">
    <property type="entry name" value="TRYPTOPHAN SYNTHASE ALPHA CHAIN, CHLOROPLASTIC"/>
    <property type="match status" value="1"/>
</dbReference>
<keyword evidence="5 9" id="KW-0822">Tryptophan biosynthesis</keyword>
<accession>A0A135I1A6</accession>
<sequence>MTTRIDRKFASLKEEGRPALVTYFMAGDPDYETSLKIMKALPEAGADIIELGVPFSDPMADGPAIQAAGLRALKGGQTLVKTLAMAAEFREADDTTPIVLMGYYNPIYIHGVERFLAEAKEAGVDGLIIVDLPPEMDEELCIPALKAGINFIRLATPTTDDKRLPKVLENTSGFVYYVSMTGITGSALPDTSKVAGAVSRIKAHTALPVCVGFGVKTSEQAKIIGASADGVVVGTAIVNAVANTIRPDGSLVADPAEAVATMVRGLSTGIRAARLAAAE</sequence>
<evidence type="ECO:0000313" key="12">
    <source>
        <dbReference type="Proteomes" id="UP000070107"/>
    </source>
</evidence>
<feature type="active site" description="Proton acceptor" evidence="9">
    <location>
        <position position="61"/>
    </location>
</feature>
<organism evidence="11 12">
    <name type="scientific">Paramesorhizobium deserti</name>
    <dbReference type="NCBI Taxonomy" id="1494590"/>
    <lineage>
        <taxon>Bacteria</taxon>
        <taxon>Pseudomonadati</taxon>
        <taxon>Pseudomonadota</taxon>
        <taxon>Alphaproteobacteria</taxon>
        <taxon>Hyphomicrobiales</taxon>
        <taxon>Phyllobacteriaceae</taxon>
        <taxon>Paramesorhizobium</taxon>
    </lineage>
</organism>
<dbReference type="InterPro" id="IPR011060">
    <property type="entry name" value="RibuloseP-bd_barrel"/>
</dbReference>
<dbReference type="OrthoDB" id="9804578at2"/>
<evidence type="ECO:0000256" key="4">
    <source>
        <dbReference type="ARBA" id="ARBA00022605"/>
    </source>
</evidence>
<dbReference type="GO" id="GO:0005829">
    <property type="term" value="C:cytosol"/>
    <property type="evidence" value="ECO:0007669"/>
    <property type="project" value="TreeGrafter"/>
</dbReference>
<evidence type="ECO:0000256" key="7">
    <source>
        <dbReference type="ARBA" id="ARBA00023239"/>
    </source>
</evidence>
<dbReference type="InterPro" id="IPR018204">
    <property type="entry name" value="Trp_synthase_alpha_AS"/>
</dbReference>
<evidence type="ECO:0000256" key="6">
    <source>
        <dbReference type="ARBA" id="ARBA00023141"/>
    </source>
</evidence>
<dbReference type="Proteomes" id="UP000070107">
    <property type="component" value="Unassembled WGS sequence"/>
</dbReference>
<keyword evidence="6 9" id="KW-0057">Aromatic amino acid biosynthesis</keyword>
<dbReference type="UniPathway" id="UPA00035">
    <property type="reaction ID" value="UER00044"/>
</dbReference>
<keyword evidence="7 9" id="KW-0456">Lyase</keyword>
<feature type="active site" description="Proton acceptor" evidence="9">
    <location>
        <position position="50"/>
    </location>
</feature>
<evidence type="ECO:0000256" key="3">
    <source>
        <dbReference type="ARBA" id="ARBA00011270"/>
    </source>
</evidence>
<evidence type="ECO:0000256" key="1">
    <source>
        <dbReference type="ARBA" id="ARBA00003365"/>
    </source>
</evidence>
<evidence type="ECO:0000256" key="10">
    <source>
        <dbReference type="RuleBase" id="RU003662"/>
    </source>
</evidence>
<evidence type="ECO:0000313" key="11">
    <source>
        <dbReference type="EMBL" id="KXF79213.1"/>
    </source>
</evidence>
<dbReference type="HAMAP" id="MF_00131">
    <property type="entry name" value="Trp_synth_alpha"/>
    <property type="match status" value="1"/>
</dbReference>
<keyword evidence="12" id="KW-1185">Reference proteome</keyword>
<dbReference type="EC" id="4.2.1.20" evidence="9"/>
<dbReference type="STRING" id="1494590.ATN84_05675"/>
<dbReference type="AlphaFoldDB" id="A0A135I1A6"/>
<gene>
    <name evidence="9 11" type="primary">trpA</name>
    <name evidence="11" type="ORF">ATN84_05675</name>
</gene>
<evidence type="ECO:0000256" key="8">
    <source>
        <dbReference type="ARBA" id="ARBA00049047"/>
    </source>
</evidence>
<comment type="pathway">
    <text evidence="2 9">Amino-acid biosynthesis; L-tryptophan biosynthesis; L-tryptophan from chorismate: step 5/5.</text>
</comment>
<dbReference type="SUPFAM" id="SSF51366">
    <property type="entry name" value="Ribulose-phoshate binding barrel"/>
    <property type="match status" value="1"/>
</dbReference>
<dbReference type="RefSeq" id="WP_068880550.1">
    <property type="nucleotide sequence ID" value="NZ_LNTU01000001.1"/>
</dbReference>
<comment type="caution">
    <text evidence="11">The sequence shown here is derived from an EMBL/GenBank/DDBJ whole genome shotgun (WGS) entry which is preliminary data.</text>
</comment>
<comment type="catalytic activity">
    <reaction evidence="8 9">
        <text>(1S,2R)-1-C-(indol-3-yl)glycerol 3-phosphate + L-serine = D-glyceraldehyde 3-phosphate + L-tryptophan + H2O</text>
        <dbReference type="Rhea" id="RHEA:10532"/>
        <dbReference type="ChEBI" id="CHEBI:15377"/>
        <dbReference type="ChEBI" id="CHEBI:33384"/>
        <dbReference type="ChEBI" id="CHEBI:57912"/>
        <dbReference type="ChEBI" id="CHEBI:58866"/>
        <dbReference type="ChEBI" id="CHEBI:59776"/>
        <dbReference type="EC" id="4.2.1.20"/>
    </reaction>
</comment>
<dbReference type="NCBIfam" id="TIGR00262">
    <property type="entry name" value="trpA"/>
    <property type="match status" value="1"/>
</dbReference>
<evidence type="ECO:0000256" key="2">
    <source>
        <dbReference type="ARBA" id="ARBA00004733"/>
    </source>
</evidence>
<comment type="subunit">
    <text evidence="3 9">Tetramer of two alpha and two beta chains.</text>
</comment>
<dbReference type="PROSITE" id="PS00167">
    <property type="entry name" value="TRP_SYNTHASE_ALPHA"/>
    <property type="match status" value="1"/>
</dbReference>
<proteinExistence type="inferred from homology"/>
<dbReference type="InterPro" id="IPR013785">
    <property type="entry name" value="Aldolase_TIM"/>
</dbReference>
<comment type="function">
    <text evidence="1 9">The alpha subunit is responsible for the aldol cleavage of indoleglycerol phosphate to indole and glyceraldehyde 3-phosphate.</text>
</comment>
<dbReference type="EMBL" id="LNTU01000001">
    <property type="protein sequence ID" value="KXF79213.1"/>
    <property type="molecule type" value="Genomic_DNA"/>
</dbReference>
<dbReference type="FunFam" id="3.20.20.70:FF:000037">
    <property type="entry name" value="Tryptophan synthase alpha chain"/>
    <property type="match status" value="1"/>
</dbReference>
<evidence type="ECO:0000256" key="9">
    <source>
        <dbReference type="HAMAP-Rule" id="MF_00131"/>
    </source>
</evidence>
<dbReference type="GO" id="GO:0004834">
    <property type="term" value="F:tryptophan synthase activity"/>
    <property type="evidence" value="ECO:0007669"/>
    <property type="project" value="UniProtKB-UniRule"/>
</dbReference>
<dbReference type="Pfam" id="PF00290">
    <property type="entry name" value="Trp_syntA"/>
    <property type="match status" value="1"/>
</dbReference>
<name>A0A135I1A6_9HYPH</name>
<dbReference type="CDD" id="cd04724">
    <property type="entry name" value="Tryptophan_synthase_alpha"/>
    <property type="match status" value="1"/>
</dbReference>